<accession>A0A5J4R0N3</accession>
<dbReference type="InterPro" id="IPR015422">
    <property type="entry name" value="PyrdxlP-dep_Trfase_small"/>
</dbReference>
<keyword evidence="4 7" id="KW-0808">Transferase</keyword>
<evidence type="ECO:0000256" key="3">
    <source>
        <dbReference type="ARBA" id="ARBA00022576"/>
    </source>
</evidence>
<dbReference type="Gene3D" id="3.40.640.10">
    <property type="entry name" value="Type I PLP-dependent aspartate aminotransferase-like (Major domain)"/>
    <property type="match status" value="1"/>
</dbReference>
<dbReference type="FunFam" id="3.40.640.10:FF:000033">
    <property type="entry name" value="Aspartate aminotransferase"/>
    <property type="match status" value="1"/>
</dbReference>
<dbReference type="AlphaFoldDB" id="A0A5J4R0N3"/>
<dbReference type="InterPro" id="IPR004839">
    <property type="entry name" value="Aminotransferase_I/II_large"/>
</dbReference>
<evidence type="ECO:0000259" key="6">
    <source>
        <dbReference type="Pfam" id="PF00155"/>
    </source>
</evidence>
<dbReference type="EC" id="2.6.1.1" evidence="7"/>
<dbReference type="InterPro" id="IPR004838">
    <property type="entry name" value="NHTrfase_class1_PyrdxlP-BS"/>
</dbReference>
<evidence type="ECO:0000256" key="5">
    <source>
        <dbReference type="ARBA" id="ARBA00022898"/>
    </source>
</evidence>
<dbReference type="SUPFAM" id="SSF53383">
    <property type="entry name" value="PLP-dependent transferases"/>
    <property type="match status" value="1"/>
</dbReference>
<organism evidence="7">
    <name type="scientific">termite gut metagenome</name>
    <dbReference type="NCBI Taxonomy" id="433724"/>
    <lineage>
        <taxon>unclassified sequences</taxon>
        <taxon>metagenomes</taxon>
        <taxon>organismal metagenomes</taxon>
    </lineage>
</organism>
<dbReference type="InterPro" id="IPR015424">
    <property type="entry name" value="PyrdxlP-dep_Trfase"/>
</dbReference>
<protein>
    <submittedName>
        <fullName evidence="7">Aspartate aminotransferase</fullName>
        <ecNumber evidence="7">2.6.1.1</ecNumber>
    </submittedName>
</protein>
<dbReference type="GO" id="GO:0030170">
    <property type="term" value="F:pyridoxal phosphate binding"/>
    <property type="evidence" value="ECO:0007669"/>
    <property type="project" value="InterPro"/>
</dbReference>
<dbReference type="GO" id="GO:0004069">
    <property type="term" value="F:L-aspartate:2-oxoglutarate aminotransferase activity"/>
    <property type="evidence" value="ECO:0007669"/>
    <property type="project" value="UniProtKB-EC"/>
</dbReference>
<feature type="domain" description="Aminotransferase class I/classII large" evidence="6">
    <location>
        <begin position="32"/>
        <end position="389"/>
    </location>
</feature>
<dbReference type="PROSITE" id="PS00105">
    <property type="entry name" value="AA_TRANSFER_CLASS_1"/>
    <property type="match status" value="1"/>
</dbReference>
<sequence>MNQLSARLNSLSPSETLAMSQKSNELKNQGIDVIDLSVGEPDFNTPDHIKAAAKKAIDDNYSHYSPVSGYPELRNAIAAKLKKENNLNYTAAQILCSNGAKQSVCNVLLALVQAGDEVIIPAPYWVSYPEMVKLAEGTNIFISAGIEQDYKITPAQLEASITSRTKAFILCSPANPTGVVYSKEQLAGLVAVLAKYPQIIIITDEIYEHINYTNKHESIAYFPEVCDRVVIVNGVSKAYAMTGWRIGFIAAPQYIVSACNKLQGQYTSGPCSVSQKAAQAAYTGTQTHVEEMRKAFEHRRNLIVKLAKEIPGFEVNVPQGAFYLFPKCSFYFGKSTTGRKITNAADLTMYLLEVAHVACVGGTAFGAPECIRMSYATSDENITEAMRRIKDALAKLE</sequence>
<dbReference type="Gene3D" id="3.90.1150.10">
    <property type="entry name" value="Aspartate Aminotransferase, domain 1"/>
    <property type="match status" value="1"/>
</dbReference>
<dbReference type="InterPro" id="IPR050596">
    <property type="entry name" value="AspAT/PAT-like"/>
</dbReference>
<dbReference type="PANTHER" id="PTHR46383:SF1">
    <property type="entry name" value="ASPARTATE AMINOTRANSFERASE"/>
    <property type="match status" value="1"/>
</dbReference>
<reference evidence="7" key="1">
    <citation type="submission" date="2019-03" db="EMBL/GenBank/DDBJ databases">
        <title>Single cell metagenomics reveals metabolic interactions within the superorganism composed of flagellate Streblomastix strix and complex community of Bacteroidetes bacteria on its surface.</title>
        <authorList>
            <person name="Treitli S.C."/>
            <person name="Kolisko M."/>
            <person name="Husnik F."/>
            <person name="Keeling P."/>
            <person name="Hampl V."/>
        </authorList>
    </citation>
    <scope>NUCLEOTIDE SEQUENCE</scope>
    <source>
        <strain evidence="7">STM</strain>
    </source>
</reference>
<name>A0A5J4R0N3_9ZZZZ</name>
<dbReference type="PANTHER" id="PTHR46383">
    <property type="entry name" value="ASPARTATE AMINOTRANSFERASE"/>
    <property type="match status" value="1"/>
</dbReference>
<dbReference type="CDD" id="cd00609">
    <property type="entry name" value="AAT_like"/>
    <property type="match status" value="1"/>
</dbReference>
<evidence type="ECO:0000256" key="2">
    <source>
        <dbReference type="ARBA" id="ARBA00007441"/>
    </source>
</evidence>
<proteinExistence type="inferred from homology"/>
<dbReference type="Pfam" id="PF00155">
    <property type="entry name" value="Aminotran_1_2"/>
    <property type="match status" value="1"/>
</dbReference>
<evidence type="ECO:0000256" key="1">
    <source>
        <dbReference type="ARBA" id="ARBA00001933"/>
    </source>
</evidence>
<dbReference type="InterPro" id="IPR015421">
    <property type="entry name" value="PyrdxlP-dep_Trfase_major"/>
</dbReference>
<comment type="cofactor">
    <cofactor evidence="1">
        <name>pyridoxal 5'-phosphate</name>
        <dbReference type="ChEBI" id="CHEBI:597326"/>
    </cofactor>
</comment>
<dbReference type="GO" id="GO:0006520">
    <property type="term" value="P:amino acid metabolic process"/>
    <property type="evidence" value="ECO:0007669"/>
    <property type="project" value="InterPro"/>
</dbReference>
<gene>
    <name evidence="7" type="ORF">EZS27_024171</name>
</gene>
<comment type="caution">
    <text evidence="7">The sequence shown here is derived from an EMBL/GenBank/DDBJ whole genome shotgun (WGS) entry which is preliminary data.</text>
</comment>
<keyword evidence="3 7" id="KW-0032">Aminotransferase</keyword>
<evidence type="ECO:0000313" key="7">
    <source>
        <dbReference type="EMBL" id="KAA6326770.1"/>
    </source>
</evidence>
<comment type="similarity">
    <text evidence="2">Belongs to the class-I pyridoxal-phosphate-dependent aminotransferase family.</text>
</comment>
<dbReference type="EMBL" id="SNRY01002106">
    <property type="protein sequence ID" value="KAA6326770.1"/>
    <property type="molecule type" value="Genomic_DNA"/>
</dbReference>
<evidence type="ECO:0000256" key="4">
    <source>
        <dbReference type="ARBA" id="ARBA00022679"/>
    </source>
</evidence>
<keyword evidence="5" id="KW-0663">Pyridoxal phosphate</keyword>